<gene>
    <name evidence="2" type="ORF">PPACK8108_LOCUS2464</name>
</gene>
<keyword evidence="3" id="KW-1185">Reference proteome</keyword>
<name>A0AAV0ALU6_PHAPC</name>
<feature type="chain" id="PRO_5043426464" evidence="1">
    <location>
        <begin position="18"/>
        <end position="295"/>
    </location>
</feature>
<reference evidence="2" key="1">
    <citation type="submission" date="2022-06" db="EMBL/GenBank/DDBJ databases">
        <authorList>
            <consortium name="SYNGENTA / RWTH Aachen University"/>
        </authorList>
    </citation>
    <scope>NUCLEOTIDE SEQUENCE</scope>
</reference>
<feature type="signal peptide" evidence="1">
    <location>
        <begin position="1"/>
        <end position="17"/>
    </location>
</feature>
<organism evidence="2 3">
    <name type="scientific">Phakopsora pachyrhizi</name>
    <name type="common">Asian soybean rust disease fungus</name>
    <dbReference type="NCBI Taxonomy" id="170000"/>
    <lineage>
        <taxon>Eukaryota</taxon>
        <taxon>Fungi</taxon>
        <taxon>Dikarya</taxon>
        <taxon>Basidiomycota</taxon>
        <taxon>Pucciniomycotina</taxon>
        <taxon>Pucciniomycetes</taxon>
        <taxon>Pucciniales</taxon>
        <taxon>Phakopsoraceae</taxon>
        <taxon>Phakopsora</taxon>
    </lineage>
</organism>
<evidence type="ECO:0000256" key="1">
    <source>
        <dbReference type="SAM" id="SignalP"/>
    </source>
</evidence>
<keyword evidence="1" id="KW-0732">Signal</keyword>
<accession>A0AAV0ALU6</accession>
<dbReference type="Proteomes" id="UP001153365">
    <property type="component" value="Unassembled WGS sequence"/>
</dbReference>
<protein>
    <submittedName>
        <fullName evidence="2">Expressed protein</fullName>
    </submittedName>
</protein>
<sequence>MHRYIFLMGFLVVFFTAMEFKLPNLELPLSNFDYKSARKTLAFHQKAISDPEFAQFKVLSDLCKGKLPHSMFDKPTNYRKRKLEGSRIIIPIVQIDGCPGILYSDALASISSDIQLVIRLNLMSVNQSKRAISSPAEEYKGNYEVSLVDIFLGGFVDVFVRRYCDTIKSLDSAEKIKIDPLSKFRTEDDGITIYKWREITLRALNCLLLASPKISGLGKLIVKKVLEDKDVLEIVKQQFSRSFVVREALMDEFHTDYKDFLKSNRWNKGFGNILDGKLINLVCKCEYFLIHYLNC</sequence>
<proteinExistence type="predicted"/>
<dbReference type="AlphaFoldDB" id="A0AAV0ALU6"/>
<dbReference type="EMBL" id="CALTRL010000416">
    <property type="protein sequence ID" value="CAH7668007.1"/>
    <property type="molecule type" value="Genomic_DNA"/>
</dbReference>
<evidence type="ECO:0000313" key="3">
    <source>
        <dbReference type="Proteomes" id="UP001153365"/>
    </source>
</evidence>
<comment type="caution">
    <text evidence="2">The sequence shown here is derived from an EMBL/GenBank/DDBJ whole genome shotgun (WGS) entry which is preliminary data.</text>
</comment>
<evidence type="ECO:0000313" key="2">
    <source>
        <dbReference type="EMBL" id="CAH7668007.1"/>
    </source>
</evidence>